<dbReference type="EMBL" id="MT316266">
    <property type="protein sequence ID" value="QMJ54051.1"/>
    <property type="molecule type" value="Genomic_DNA"/>
</dbReference>
<evidence type="ECO:0000313" key="6">
    <source>
        <dbReference type="EMBL" id="QMJ54051.1"/>
    </source>
</evidence>
<evidence type="ECO:0000313" key="7">
    <source>
        <dbReference type="EMBL" id="QMJ54069.1"/>
    </source>
</evidence>
<dbReference type="EMBL" id="MT316268">
    <property type="protein sequence ID" value="QMJ54069.1"/>
    <property type="molecule type" value="Genomic_DNA"/>
</dbReference>
<dbReference type="EMBL" id="MT316240">
    <property type="protein sequence ID" value="QMJ53822.1"/>
    <property type="molecule type" value="Genomic_DNA"/>
</dbReference>
<dbReference type="EMBL" id="MT316288">
    <property type="protein sequence ID" value="QMJ54246.1"/>
    <property type="molecule type" value="Genomic_DNA"/>
</dbReference>
<sequence length="13" mass="1751">MAILKWKLSRWYR</sequence>
<organismHost>
    <name type="scientific">Homo sapiens</name>
    <name type="common">Human</name>
    <dbReference type="NCBI Taxonomy" id="9606"/>
</organismHost>
<evidence type="ECO:0000313" key="5">
    <source>
        <dbReference type="EMBL" id="QMJ53840.1"/>
    </source>
</evidence>
<evidence type="ECO:0000313" key="2">
    <source>
        <dbReference type="EMBL" id="QMJ53688.1"/>
    </source>
</evidence>
<accession>A0A7D7D5E2</accession>
<dbReference type="EMBL" id="MT316224">
    <property type="protein sequence ID" value="QMJ53688.1"/>
    <property type="molecule type" value="Genomic_DNA"/>
</dbReference>
<organism evidence="5">
    <name type="scientific">Human papillomavirus type 16</name>
    <dbReference type="NCBI Taxonomy" id="333760"/>
    <lineage>
        <taxon>Viruses</taxon>
        <taxon>Monodnaviria</taxon>
        <taxon>Shotokuvirae</taxon>
        <taxon>Cossaviricota</taxon>
        <taxon>Papovaviricetes</taxon>
        <taxon>Zurhausenvirales</taxon>
        <taxon>Papillomaviridae</taxon>
        <taxon>Firstpapillomavirinae</taxon>
        <taxon>Alphapapillomavirus</taxon>
        <taxon>Alphapapillomavirus 9</taxon>
    </lineage>
</organism>
<dbReference type="EMBL" id="MT316235">
    <property type="protein sequence ID" value="QMJ53784.1"/>
    <property type="molecule type" value="Genomic_DNA"/>
</dbReference>
<dbReference type="EMBL" id="MT316219">
    <property type="protein sequence ID" value="QMJ53648.1"/>
    <property type="molecule type" value="Genomic_DNA"/>
</dbReference>
<evidence type="ECO:0000313" key="9">
    <source>
        <dbReference type="EMBL" id="QMJ54255.1"/>
    </source>
</evidence>
<evidence type="ECO:0000313" key="8">
    <source>
        <dbReference type="EMBL" id="QMJ54246.1"/>
    </source>
</evidence>
<proteinExistence type="predicted"/>
<dbReference type="EMBL" id="MT316242">
    <property type="protein sequence ID" value="QMJ53840.1"/>
    <property type="molecule type" value="Genomic_DNA"/>
</dbReference>
<evidence type="ECO:0000313" key="4">
    <source>
        <dbReference type="EMBL" id="QMJ53822.1"/>
    </source>
</evidence>
<protein>
    <submittedName>
        <fullName evidence="5">E8</fullName>
    </submittedName>
</protein>
<dbReference type="EMBL" id="MT316289">
    <property type="protein sequence ID" value="QMJ54255.1"/>
    <property type="molecule type" value="Genomic_DNA"/>
</dbReference>
<evidence type="ECO:0000313" key="1">
    <source>
        <dbReference type="EMBL" id="QMJ53648.1"/>
    </source>
</evidence>
<reference evidence="5" key="1">
    <citation type="journal article" date="2020" name="Cancer">
        <title>The D2 and D3 sublineages of human papillomavirus 16-positive cervical cancer in Guatemala differ in integration rate and age of diagnosis.</title>
        <authorList>
            <person name="Lou H."/>
            <person name="Boland J.F."/>
            <person name="Torres-Gonzalez E."/>
            <person name="Albanez A."/>
            <person name="Zhou W."/>
            <person name="Steinberg M.K."/>
            <person name="Diaw L."/>
            <person name="Mitchell J."/>
            <person name="Roberson D."/>
            <person name="Cullen M."/>
            <person name="Garland L."/>
            <person name="Bass S."/>
            <person name="Burk R.D."/>
            <person name="Yeager M."/>
            <person name="Wentzensen N."/>
            <person name="Schiffman M."/>
            <person name="Alvirez Freites E."/>
            <person name="Gharzouzi E."/>
            <person name="Mirabello L."/>
            <person name="Dean M."/>
        </authorList>
    </citation>
    <scope>NUCLEOTIDE SEQUENCE</scope>
    <source>
        <strain evidence="7">DL0041179</strain>
        <strain evidence="1">DL0041268</strain>
        <strain evidence="6">DL0041304</strain>
        <strain evidence="5">DL0043106</strain>
        <strain evidence="8">DL0043116</strain>
        <strain evidence="4">DL0043135</strain>
        <strain evidence="2">DL0098152</strain>
        <strain evidence="9">DL0098195</strain>
        <strain evidence="3">DL0098211</strain>
    </source>
</reference>
<name>A0A7D7D5E2_HPV16</name>
<evidence type="ECO:0000313" key="3">
    <source>
        <dbReference type="EMBL" id="QMJ53784.1"/>
    </source>
</evidence>